<gene>
    <name evidence="3" type="ORF">HAKA00212_LOCUS19062</name>
</gene>
<feature type="transmembrane region" description="Helical" evidence="2">
    <location>
        <begin position="90"/>
        <end position="108"/>
    </location>
</feature>
<feature type="compositionally biased region" description="Basic and acidic residues" evidence="1">
    <location>
        <begin position="349"/>
        <end position="363"/>
    </location>
</feature>
<feature type="transmembrane region" description="Helical" evidence="2">
    <location>
        <begin position="175"/>
        <end position="195"/>
    </location>
</feature>
<keyword evidence="2" id="KW-0472">Membrane</keyword>
<keyword evidence="2" id="KW-1133">Transmembrane helix</keyword>
<feature type="region of interest" description="Disordered" evidence="1">
    <location>
        <begin position="349"/>
        <end position="373"/>
    </location>
</feature>
<feature type="transmembrane region" description="Helical" evidence="2">
    <location>
        <begin position="53"/>
        <end position="70"/>
    </location>
</feature>
<protein>
    <submittedName>
        <fullName evidence="3">Uncharacterized protein</fullName>
    </submittedName>
</protein>
<keyword evidence="2" id="KW-0812">Transmembrane</keyword>
<name>A0A7S3Y3S2_HETAK</name>
<evidence type="ECO:0000256" key="1">
    <source>
        <dbReference type="SAM" id="MobiDB-lite"/>
    </source>
</evidence>
<proteinExistence type="predicted"/>
<evidence type="ECO:0000256" key="2">
    <source>
        <dbReference type="SAM" id="Phobius"/>
    </source>
</evidence>
<reference evidence="3" key="1">
    <citation type="submission" date="2021-01" db="EMBL/GenBank/DDBJ databases">
        <authorList>
            <person name="Corre E."/>
            <person name="Pelletier E."/>
            <person name="Niang G."/>
            <person name="Scheremetjew M."/>
            <person name="Finn R."/>
            <person name="Kale V."/>
            <person name="Holt S."/>
            <person name="Cochrane G."/>
            <person name="Meng A."/>
            <person name="Brown T."/>
            <person name="Cohen L."/>
        </authorList>
    </citation>
    <scope>NUCLEOTIDE SEQUENCE</scope>
    <source>
        <strain evidence="3">CCMP3107</strain>
    </source>
</reference>
<feature type="transmembrane region" description="Helical" evidence="2">
    <location>
        <begin position="129"/>
        <end position="148"/>
    </location>
</feature>
<organism evidence="3">
    <name type="scientific">Heterosigma akashiwo</name>
    <name type="common">Chromophytic alga</name>
    <name type="synonym">Heterosigma carterae</name>
    <dbReference type="NCBI Taxonomy" id="2829"/>
    <lineage>
        <taxon>Eukaryota</taxon>
        <taxon>Sar</taxon>
        <taxon>Stramenopiles</taxon>
        <taxon>Ochrophyta</taxon>
        <taxon>Raphidophyceae</taxon>
        <taxon>Chattonellales</taxon>
        <taxon>Chattonellaceae</taxon>
        <taxon>Heterosigma</taxon>
    </lineage>
</organism>
<dbReference type="EMBL" id="HBIU01042049">
    <property type="protein sequence ID" value="CAE0640243.1"/>
    <property type="molecule type" value="Transcribed_RNA"/>
</dbReference>
<dbReference type="AlphaFoldDB" id="A0A7S3Y3S2"/>
<feature type="transmembrane region" description="Helical" evidence="2">
    <location>
        <begin position="15"/>
        <end position="33"/>
    </location>
</feature>
<accession>A0A7S3Y3S2</accession>
<evidence type="ECO:0000313" key="3">
    <source>
        <dbReference type="EMBL" id="CAE0640243.1"/>
    </source>
</evidence>
<sequence>MMLAKPGCKYAPSPLAWFTVPLMIALVLFRMNIVTSFISKQRMVTSRRKGREISGLQILSVLTMFAWLISDANGILTQCYSFCTSFGLRSRWASWAFANCLQYGLHVMRWKTAVQGSRFFSGSKIIMKCAYSFICVNVAILAYILIYGRVEPIMATGKGLHDAAIGCYFGPDFDMLSAVFITVDFCLGCMFLHLFTKPLLRSYRSPPGRGGVSTPRIALNSTGGPHGVLGRLLLTPRRCFLGASPPPDRQSSLSAILVQSSALLSLKYKVAIRASFAGAFLAQVAQTSCMLCLHIPNYGTRRHIVRLTALLSCLGVSVMFMDLKRLQEKLQQHVVSWRKKRSIVHPEERYDLARPKTGRRGDMPEFDAQAKSS</sequence>